<dbReference type="Pfam" id="PF13927">
    <property type="entry name" value="Ig_3"/>
    <property type="match status" value="1"/>
</dbReference>
<dbReference type="Proteomes" id="UP000606274">
    <property type="component" value="Unassembled WGS sequence"/>
</dbReference>
<dbReference type="SMART" id="SM00409">
    <property type="entry name" value="IG"/>
    <property type="match status" value="2"/>
</dbReference>
<keyword evidence="1" id="KW-0393">Immunoglobulin domain</keyword>
<feature type="domain" description="Ig-like" evidence="5">
    <location>
        <begin position="56"/>
        <end position="144"/>
    </location>
</feature>
<organism evidence="6 7">
    <name type="scientific">Silurus meridionalis</name>
    <name type="common">Southern catfish</name>
    <name type="synonym">Silurus soldatovi meridionalis</name>
    <dbReference type="NCBI Taxonomy" id="175797"/>
    <lineage>
        <taxon>Eukaryota</taxon>
        <taxon>Metazoa</taxon>
        <taxon>Chordata</taxon>
        <taxon>Craniata</taxon>
        <taxon>Vertebrata</taxon>
        <taxon>Euteleostomi</taxon>
        <taxon>Actinopterygii</taxon>
        <taxon>Neopterygii</taxon>
        <taxon>Teleostei</taxon>
        <taxon>Ostariophysi</taxon>
        <taxon>Siluriformes</taxon>
        <taxon>Siluridae</taxon>
        <taxon>Silurus</taxon>
    </lineage>
</organism>
<gene>
    <name evidence="6" type="ORF">HF521_014592</name>
</gene>
<keyword evidence="3" id="KW-0812">Transmembrane</keyword>
<protein>
    <recommendedName>
        <fullName evidence="5">Ig-like domain-containing protein</fullName>
    </recommendedName>
</protein>
<dbReference type="GO" id="GO:0007156">
    <property type="term" value="P:homophilic cell adhesion via plasma membrane adhesion molecules"/>
    <property type="evidence" value="ECO:0007669"/>
    <property type="project" value="TreeGrafter"/>
</dbReference>
<evidence type="ECO:0000259" key="5">
    <source>
        <dbReference type="PROSITE" id="PS50835"/>
    </source>
</evidence>
<feature type="chain" id="PRO_5035773496" description="Ig-like domain-containing protein" evidence="4">
    <location>
        <begin position="35"/>
        <end position="317"/>
    </location>
</feature>
<evidence type="ECO:0000256" key="2">
    <source>
        <dbReference type="SAM" id="MobiDB-lite"/>
    </source>
</evidence>
<dbReference type="InterPro" id="IPR003599">
    <property type="entry name" value="Ig_sub"/>
</dbReference>
<dbReference type="AlphaFoldDB" id="A0A8T0A6R4"/>
<evidence type="ECO:0000256" key="1">
    <source>
        <dbReference type="ARBA" id="ARBA00023319"/>
    </source>
</evidence>
<evidence type="ECO:0000313" key="6">
    <source>
        <dbReference type="EMBL" id="KAF7687364.1"/>
    </source>
</evidence>
<dbReference type="InterPro" id="IPR036179">
    <property type="entry name" value="Ig-like_dom_sf"/>
</dbReference>
<name>A0A8T0A6R4_SILME</name>
<dbReference type="GO" id="GO:0030424">
    <property type="term" value="C:axon"/>
    <property type="evidence" value="ECO:0007669"/>
    <property type="project" value="TreeGrafter"/>
</dbReference>
<feature type="transmembrane region" description="Helical" evidence="3">
    <location>
        <begin position="255"/>
        <end position="273"/>
    </location>
</feature>
<feature type="domain" description="Ig-like" evidence="5">
    <location>
        <begin position="150"/>
        <end position="245"/>
    </location>
</feature>
<dbReference type="GO" id="GO:0070593">
    <property type="term" value="P:dendrite self-avoidance"/>
    <property type="evidence" value="ECO:0007669"/>
    <property type="project" value="TreeGrafter"/>
</dbReference>
<dbReference type="InterPro" id="IPR007110">
    <property type="entry name" value="Ig-like_dom"/>
</dbReference>
<keyword evidence="3" id="KW-1133">Transmembrane helix</keyword>
<keyword evidence="3" id="KW-0472">Membrane</keyword>
<sequence length="317" mass="36037">MRRFGLTPRSYREICNMNALHLLLVLLYWQGVNTETNSSAMTSDAVTTRKTIVHKGQSSVIVEQLEILKRQNIEFLCNLTDFPNKPQNITGYWTKNGNVIENSEETINRHNEQYFLQKSFNIQGSDLGNYSCIFKNLENKEEATFVLKAPAFKDKQNRPIVSYIGDSVVLDCGIKQTPKTWNWYKASGTEREHINDTADPTVYKIFLSNNVTKLTLLNLTKEDSGTYICSAVFDIKPIDSQLELKVLSFTEPLKPFVAIAIEVVILVTLILLYERQSNKQKGPVGTTENGLYEHTPTQEENTAEDGGTTARQRRVDQ</sequence>
<dbReference type="PANTHER" id="PTHR10075:SF4">
    <property type="entry name" value="EMBIGIN"/>
    <property type="match status" value="1"/>
</dbReference>
<dbReference type="GO" id="GO:0007411">
    <property type="term" value="P:axon guidance"/>
    <property type="evidence" value="ECO:0007669"/>
    <property type="project" value="TreeGrafter"/>
</dbReference>
<accession>A0A8T0A6R4</accession>
<dbReference type="OrthoDB" id="9932757at2759"/>
<comment type="caution">
    <text evidence="6">The sequence shown here is derived from an EMBL/GenBank/DDBJ whole genome shotgun (WGS) entry which is preliminary data.</text>
</comment>
<evidence type="ECO:0000313" key="7">
    <source>
        <dbReference type="Proteomes" id="UP000606274"/>
    </source>
</evidence>
<keyword evidence="7" id="KW-1185">Reference proteome</keyword>
<dbReference type="PANTHER" id="PTHR10075">
    <property type="entry name" value="BASIGIN RELATED"/>
    <property type="match status" value="1"/>
</dbReference>
<dbReference type="InterPro" id="IPR013783">
    <property type="entry name" value="Ig-like_fold"/>
</dbReference>
<evidence type="ECO:0000256" key="3">
    <source>
        <dbReference type="SAM" id="Phobius"/>
    </source>
</evidence>
<evidence type="ECO:0000256" key="4">
    <source>
        <dbReference type="SAM" id="SignalP"/>
    </source>
</evidence>
<dbReference type="GO" id="GO:0098632">
    <property type="term" value="F:cell-cell adhesion mediator activity"/>
    <property type="evidence" value="ECO:0007669"/>
    <property type="project" value="TreeGrafter"/>
</dbReference>
<dbReference type="GO" id="GO:0005886">
    <property type="term" value="C:plasma membrane"/>
    <property type="evidence" value="ECO:0007669"/>
    <property type="project" value="TreeGrafter"/>
</dbReference>
<dbReference type="Gene3D" id="2.60.40.10">
    <property type="entry name" value="Immunoglobulins"/>
    <property type="match status" value="2"/>
</dbReference>
<dbReference type="SUPFAM" id="SSF48726">
    <property type="entry name" value="Immunoglobulin"/>
    <property type="match status" value="2"/>
</dbReference>
<feature type="region of interest" description="Disordered" evidence="2">
    <location>
        <begin position="280"/>
        <end position="317"/>
    </location>
</feature>
<proteinExistence type="predicted"/>
<dbReference type="CDD" id="cd00096">
    <property type="entry name" value="Ig"/>
    <property type="match status" value="1"/>
</dbReference>
<dbReference type="EMBL" id="JABFDY010000027">
    <property type="protein sequence ID" value="KAF7687364.1"/>
    <property type="molecule type" value="Genomic_DNA"/>
</dbReference>
<dbReference type="PROSITE" id="PS50835">
    <property type="entry name" value="IG_LIKE"/>
    <property type="match status" value="2"/>
</dbReference>
<reference evidence="6" key="1">
    <citation type="submission" date="2020-08" db="EMBL/GenBank/DDBJ databases">
        <title>Chromosome-level assembly of Southern catfish (Silurus meridionalis) provides insights into visual adaptation to the nocturnal and benthic lifestyles.</title>
        <authorList>
            <person name="Zhang Y."/>
            <person name="Wang D."/>
            <person name="Peng Z."/>
        </authorList>
    </citation>
    <scope>NUCLEOTIDE SEQUENCE</scope>
    <source>
        <strain evidence="6">SWU-2019-XX</strain>
        <tissue evidence="6">Muscle</tissue>
    </source>
</reference>
<keyword evidence="4" id="KW-0732">Signal</keyword>
<feature type="signal peptide" evidence="4">
    <location>
        <begin position="1"/>
        <end position="34"/>
    </location>
</feature>